<comment type="caution">
    <text evidence="2">The sequence shown here is derived from an EMBL/GenBank/DDBJ whole genome shotgun (WGS) entry which is preliminary data.</text>
</comment>
<name>A0ABV3LD12_9RHOB</name>
<dbReference type="RefSeq" id="WP_366194265.1">
    <property type="nucleotide sequence ID" value="NZ_JBFBVU010000026.1"/>
</dbReference>
<feature type="transmembrane region" description="Helical" evidence="1">
    <location>
        <begin position="12"/>
        <end position="31"/>
    </location>
</feature>
<protein>
    <recommendedName>
        <fullName evidence="4">NnrT protein</fullName>
    </recommendedName>
</protein>
<evidence type="ECO:0008006" key="4">
    <source>
        <dbReference type="Google" id="ProtNLM"/>
    </source>
</evidence>
<keyword evidence="1" id="KW-0812">Transmembrane</keyword>
<dbReference type="Proteomes" id="UP001553161">
    <property type="component" value="Unassembled WGS sequence"/>
</dbReference>
<keyword evidence="3" id="KW-1185">Reference proteome</keyword>
<organism evidence="2 3">
    <name type="scientific">Meridianimarinicoccus marinus</name>
    <dbReference type="NCBI Taxonomy" id="3231483"/>
    <lineage>
        <taxon>Bacteria</taxon>
        <taxon>Pseudomonadati</taxon>
        <taxon>Pseudomonadota</taxon>
        <taxon>Alphaproteobacteria</taxon>
        <taxon>Rhodobacterales</taxon>
        <taxon>Paracoccaceae</taxon>
        <taxon>Meridianimarinicoccus</taxon>
    </lineage>
</organism>
<accession>A0ABV3LD12</accession>
<keyword evidence="1" id="KW-0472">Membrane</keyword>
<evidence type="ECO:0000313" key="3">
    <source>
        <dbReference type="Proteomes" id="UP001553161"/>
    </source>
</evidence>
<evidence type="ECO:0000313" key="2">
    <source>
        <dbReference type="EMBL" id="MEV8468313.1"/>
    </source>
</evidence>
<evidence type="ECO:0000256" key="1">
    <source>
        <dbReference type="SAM" id="Phobius"/>
    </source>
</evidence>
<proteinExistence type="predicted"/>
<feature type="transmembrane region" description="Helical" evidence="1">
    <location>
        <begin position="43"/>
        <end position="63"/>
    </location>
</feature>
<gene>
    <name evidence="2" type="ORF">AB0T83_16170</name>
</gene>
<dbReference type="EMBL" id="JBFBVU010000026">
    <property type="protein sequence ID" value="MEV8468313.1"/>
    <property type="molecule type" value="Genomic_DNA"/>
</dbReference>
<keyword evidence="1" id="KW-1133">Transmembrane helix</keyword>
<sequence>MTDTDEKWTRKRLAFVLYPFAAGAVAINLFMLSLMGQAIGLPALSPMLTLGLSIPLGIPATWWSAKWVRGLMDEAEGK</sequence>
<reference evidence="2 3" key="1">
    <citation type="submission" date="2024-07" db="EMBL/GenBank/DDBJ databases">
        <authorList>
            <person name="Kang M."/>
        </authorList>
    </citation>
    <scope>NUCLEOTIDE SEQUENCE [LARGE SCALE GENOMIC DNA]</scope>
    <source>
        <strain evidence="2 3">DFM31</strain>
    </source>
</reference>